<sequence>MSIRELKILHDFHAPYSIEQQRRVVRLPRKDVTFPNNFQNIERRLASLEKRLDKNDYEEQMLDYIRKGHVEVALDEDQEETFYLPHHLIKEERRGNVKCRIVFYGSSHEGNARSLNDILEV</sequence>
<accession>A0ABQ8S5J7</accession>
<name>A0ABQ8S5J7_PERAM</name>
<evidence type="ECO:0000313" key="2">
    <source>
        <dbReference type="Proteomes" id="UP001148838"/>
    </source>
</evidence>
<dbReference type="EMBL" id="JAJSOF020000036">
    <property type="protein sequence ID" value="KAJ4429312.1"/>
    <property type="molecule type" value="Genomic_DNA"/>
</dbReference>
<organism evidence="1 2">
    <name type="scientific">Periplaneta americana</name>
    <name type="common">American cockroach</name>
    <name type="synonym">Blatta americana</name>
    <dbReference type="NCBI Taxonomy" id="6978"/>
    <lineage>
        <taxon>Eukaryota</taxon>
        <taxon>Metazoa</taxon>
        <taxon>Ecdysozoa</taxon>
        <taxon>Arthropoda</taxon>
        <taxon>Hexapoda</taxon>
        <taxon>Insecta</taxon>
        <taxon>Pterygota</taxon>
        <taxon>Neoptera</taxon>
        <taxon>Polyneoptera</taxon>
        <taxon>Dictyoptera</taxon>
        <taxon>Blattodea</taxon>
        <taxon>Blattoidea</taxon>
        <taxon>Blattidae</taxon>
        <taxon>Blattinae</taxon>
        <taxon>Periplaneta</taxon>
    </lineage>
</organism>
<reference evidence="1 2" key="1">
    <citation type="journal article" date="2022" name="Allergy">
        <title>Genome assembly and annotation of Periplaneta americana reveal a comprehensive cockroach allergen profile.</title>
        <authorList>
            <person name="Wang L."/>
            <person name="Xiong Q."/>
            <person name="Saelim N."/>
            <person name="Wang L."/>
            <person name="Nong W."/>
            <person name="Wan A.T."/>
            <person name="Shi M."/>
            <person name="Liu X."/>
            <person name="Cao Q."/>
            <person name="Hui J.H.L."/>
            <person name="Sookrung N."/>
            <person name="Leung T.F."/>
            <person name="Tungtrongchitr A."/>
            <person name="Tsui S.K.W."/>
        </authorList>
    </citation>
    <scope>NUCLEOTIDE SEQUENCE [LARGE SCALE GENOMIC DNA]</scope>
    <source>
        <strain evidence="1">PWHHKU_190912</strain>
    </source>
</reference>
<comment type="caution">
    <text evidence="1">The sequence shown here is derived from an EMBL/GenBank/DDBJ whole genome shotgun (WGS) entry which is preliminary data.</text>
</comment>
<protein>
    <submittedName>
        <fullName evidence="1">Uncharacterized protein</fullName>
    </submittedName>
</protein>
<gene>
    <name evidence="1" type="ORF">ANN_26316</name>
</gene>
<proteinExistence type="predicted"/>
<dbReference type="Proteomes" id="UP001148838">
    <property type="component" value="Unassembled WGS sequence"/>
</dbReference>
<keyword evidence="2" id="KW-1185">Reference proteome</keyword>
<evidence type="ECO:0000313" key="1">
    <source>
        <dbReference type="EMBL" id="KAJ4429312.1"/>
    </source>
</evidence>